<accession>A0A1I2BBB8</accession>
<dbReference type="RefSeq" id="WP_091539099.1">
    <property type="nucleotide sequence ID" value="NZ_FONY01000002.1"/>
</dbReference>
<proteinExistence type="inferred from homology"/>
<dbReference type="GO" id="GO:0003677">
    <property type="term" value="F:DNA binding"/>
    <property type="evidence" value="ECO:0007669"/>
    <property type="project" value="InterPro"/>
</dbReference>
<dbReference type="Gene3D" id="1.10.10.10">
    <property type="entry name" value="Winged helix-like DNA-binding domain superfamily/Winged helix DNA-binding domain"/>
    <property type="match status" value="1"/>
</dbReference>
<dbReference type="InterPro" id="IPR007627">
    <property type="entry name" value="RNA_pol_sigma70_r2"/>
</dbReference>
<dbReference type="InterPro" id="IPR036388">
    <property type="entry name" value="WH-like_DNA-bd_sf"/>
</dbReference>
<organism evidence="7 8">
    <name type="scientific">Thermoflexibacter ruber</name>
    <dbReference type="NCBI Taxonomy" id="1003"/>
    <lineage>
        <taxon>Bacteria</taxon>
        <taxon>Pseudomonadati</taxon>
        <taxon>Bacteroidota</taxon>
        <taxon>Cytophagia</taxon>
        <taxon>Cytophagales</taxon>
        <taxon>Thermoflexibacteraceae</taxon>
        <taxon>Thermoflexibacter</taxon>
    </lineage>
</organism>
<dbReference type="Proteomes" id="UP000199513">
    <property type="component" value="Unassembled WGS sequence"/>
</dbReference>
<dbReference type="AlphaFoldDB" id="A0A1I2BBB8"/>
<dbReference type="STRING" id="1003.SAMN04488541_1002181"/>
<keyword evidence="4" id="KW-0804">Transcription</keyword>
<dbReference type="SUPFAM" id="SSF88946">
    <property type="entry name" value="Sigma2 domain of RNA polymerase sigma factors"/>
    <property type="match status" value="1"/>
</dbReference>
<dbReference type="PANTHER" id="PTHR43133:SF46">
    <property type="entry name" value="RNA POLYMERASE SIGMA-70 FACTOR ECF SUBFAMILY"/>
    <property type="match status" value="1"/>
</dbReference>
<dbReference type="Pfam" id="PF08281">
    <property type="entry name" value="Sigma70_r4_2"/>
    <property type="match status" value="1"/>
</dbReference>
<evidence type="ECO:0000259" key="5">
    <source>
        <dbReference type="Pfam" id="PF04542"/>
    </source>
</evidence>
<protein>
    <submittedName>
        <fullName evidence="7">RNA polymerase sigma-70 factor, ECF subfamily</fullName>
    </submittedName>
</protein>
<dbReference type="EMBL" id="FONY01000002">
    <property type="protein sequence ID" value="SFE52593.1"/>
    <property type="molecule type" value="Genomic_DNA"/>
</dbReference>
<keyword evidence="8" id="KW-1185">Reference proteome</keyword>
<dbReference type="SUPFAM" id="SSF88659">
    <property type="entry name" value="Sigma3 and sigma4 domains of RNA polymerase sigma factors"/>
    <property type="match status" value="1"/>
</dbReference>
<dbReference type="Pfam" id="PF04542">
    <property type="entry name" value="Sigma70_r2"/>
    <property type="match status" value="1"/>
</dbReference>
<dbReference type="NCBIfam" id="TIGR02937">
    <property type="entry name" value="sigma70-ECF"/>
    <property type="match status" value="1"/>
</dbReference>
<dbReference type="InterPro" id="IPR039425">
    <property type="entry name" value="RNA_pol_sigma-70-like"/>
</dbReference>
<dbReference type="InterPro" id="IPR013249">
    <property type="entry name" value="RNA_pol_sigma70_r4_t2"/>
</dbReference>
<evidence type="ECO:0000313" key="7">
    <source>
        <dbReference type="EMBL" id="SFE52593.1"/>
    </source>
</evidence>
<keyword evidence="3" id="KW-0731">Sigma factor</keyword>
<dbReference type="Gene3D" id="1.10.1740.10">
    <property type="match status" value="1"/>
</dbReference>
<evidence type="ECO:0000256" key="1">
    <source>
        <dbReference type="ARBA" id="ARBA00010641"/>
    </source>
</evidence>
<keyword evidence="2" id="KW-0805">Transcription regulation</keyword>
<comment type="similarity">
    <text evidence="1">Belongs to the sigma-70 factor family. ECF subfamily.</text>
</comment>
<dbReference type="GO" id="GO:0006352">
    <property type="term" value="P:DNA-templated transcription initiation"/>
    <property type="evidence" value="ECO:0007669"/>
    <property type="project" value="InterPro"/>
</dbReference>
<dbReference type="InterPro" id="IPR013324">
    <property type="entry name" value="RNA_pol_sigma_r3/r4-like"/>
</dbReference>
<evidence type="ECO:0000256" key="3">
    <source>
        <dbReference type="ARBA" id="ARBA00023082"/>
    </source>
</evidence>
<evidence type="ECO:0000256" key="2">
    <source>
        <dbReference type="ARBA" id="ARBA00023015"/>
    </source>
</evidence>
<dbReference type="CDD" id="cd06171">
    <property type="entry name" value="Sigma70_r4"/>
    <property type="match status" value="1"/>
</dbReference>
<sequence length="206" mass="24002">MLKLLKLYKNETDLIADCLKGKRHAQEALYKKYSSKMLAICVRYLSDRTEAEDAMTNGFVRVFTQLENFRQEGSFEGWIRRIMVNEALAILRKKSKMYLEPAENADYHNDYQIEEKHLEAEELLAMVQKLPTGYRTVFNLYAIEGYSHKEIAETLGISESTSKSQLNRARNMLKNELAKMDRHWQTDTNKATNPSQELKLVTQILI</sequence>
<dbReference type="GO" id="GO:0016987">
    <property type="term" value="F:sigma factor activity"/>
    <property type="evidence" value="ECO:0007669"/>
    <property type="project" value="UniProtKB-KW"/>
</dbReference>
<name>A0A1I2BBB8_9BACT</name>
<feature type="domain" description="RNA polymerase sigma-70 region 2" evidence="5">
    <location>
        <begin position="29"/>
        <end position="95"/>
    </location>
</feature>
<evidence type="ECO:0000256" key="4">
    <source>
        <dbReference type="ARBA" id="ARBA00023163"/>
    </source>
</evidence>
<dbReference type="OrthoDB" id="941544at2"/>
<dbReference type="PANTHER" id="PTHR43133">
    <property type="entry name" value="RNA POLYMERASE ECF-TYPE SIGMA FACTO"/>
    <property type="match status" value="1"/>
</dbReference>
<evidence type="ECO:0000259" key="6">
    <source>
        <dbReference type="Pfam" id="PF08281"/>
    </source>
</evidence>
<evidence type="ECO:0000313" key="8">
    <source>
        <dbReference type="Proteomes" id="UP000199513"/>
    </source>
</evidence>
<reference evidence="7 8" key="1">
    <citation type="submission" date="2016-10" db="EMBL/GenBank/DDBJ databases">
        <authorList>
            <person name="de Groot N.N."/>
        </authorList>
    </citation>
    <scope>NUCLEOTIDE SEQUENCE [LARGE SCALE GENOMIC DNA]</scope>
    <source>
        <strain>GEY</strain>
        <strain evidence="8">DSM 9560</strain>
    </source>
</reference>
<dbReference type="InterPro" id="IPR014284">
    <property type="entry name" value="RNA_pol_sigma-70_dom"/>
</dbReference>
<feature type="domain" description="RNA polymerase sigma factor 70 region 4 type 2" evidence="6">
    <location>
        <begin position="121"/>
        <end position="172"/>
    </location>
</feature>
<dbReference type="InterPro" id="IPR013325">
    <property type="entry name" value="RNA_pol_sigma_r2"/>
</dbReference>
<gene>
    <name evidence="7" type="ORF">SAMN04488541_1002181</name>
</gene>